<evidence type="ECO:0000313" key="2">
    <source>
        <dbReference type="Proteomes" id="UP001151760"/>
    </source>
</evidence>
<proteinExistence type="predicted"/>
<reference evidence="1" key="2">
    <citation type="submission" date="2022-01" db="EMBL/GenBank/DDBJ databases">
        <authorList>
            <person name="Yamashiro T."/>
            <person name="Shiraishi A."/>
            <person name="Satake H."/>
            <person name="Nakayama K."/>
        </authorList>
    </citation>
    <scope>NUCLEOTIDE SEQUENCE</scope>
</reference>
<keyword evidence="2" id="KW-1185">Reference proteome</keyword>
<dbReference type="Proteomes" id="UP001151760">
    <property type="component" value="Unassembled WGS sequence"/>
</dbReference>
<protein>
    <submittedName>
        <fullName evidence="1">Uncharacterized protein</fullName>
    </submittedName>
</protein>
<dbReference type="EMBL" id="BQNB010013118">
    <property type="protein sequence ID" value="GJT12063.1"/>
    <property type="molecule type" value="Genomic_DNA"/>
</dbReference>
<comment type="caution">
    <text evidence="1">The sequence shown here is derived from an EMBL/GenBank/DDBJ whole genome shotgun (WGS) entry which is preliminary data.</text>
</comment>
<accession>A0ABQ5BF06</accession>
<gene>
    <name evidence="1" type="ORF">Tco_0859105</name>
</gene>
<evidence type="ECO:0000313" key="1">
    <source>
        <dbReference type="EMBL" id="GJT12063.1"/>
    </source>
</evidence>
<reference evidence="1" key="1">
    <citation type="journal article" date="2022" name="Int. J. Mol. Sci.">
        <title>Draft Genome of Tanacetum Coccineum: Genomic Comparison of Closely Related Tanacetum-Family Plants.</title>
        <authorList>
            <person name="Yamashiro T."/>
            <person name="Shiraishi A."/>
            <person name="Nakayama K."/>
            <person name="Satake H."/>
        </authorList>
    </citation>
    <scope>NUCLEOTIDE SEQUENCE</scope>
</reference>
<sequence>MRADELHKLRDGTLNDVRAARHDIDLGIRMEYMPKRKWSRLDKRRARVMIQDIEKHHSLTVCDRTARRNELVLLAVGLYRWSNLRNRTAYTAYSDPQGVIYKDQNNKNRLMRTDELHKFNDGTLNDVRTALHDIASGIRMEYLPKRK</sequence>
<organism evidence="1 2">
    <name type="scientific">Tanacetum coccineum</name>
    <dbReference type="NCBI Taxonomy" id="301880"/>
    <lineage>
        <taxon>Eukaryota</taxon>
        <taxon>Viridiplantae</taxon>
        <taxon>Streptophyta</taxon>
        <taxon>Embryophyta</taxon>
        <taxon>Tracheophyta</taxon>
        <taxon>Spermatophyta</taxon>
        <taxon>Magnoliopsida</taxon>
        <taxon>eudicotyledons</taxon>
        <taxon>Gunneridae</taxon>
        <taxon>Pentapetalae</taxon>
        <taxon>asterids</taxon>
        <taxon>campanulids</taxon>
        <taxon>Asterales</taxon>
        <taxon>Asteraceae</taxon>
        <taxon>Asteroideae</taxon>
        <taxon>Anthemideae</taxon>
        <taxon>Anthemidinae</taxon>
        <taxon>Tanacetum</taxon>
    </lineage>
</organism>
<name>A0ABQ5BF06_9ASTR</name>